<dbReference type="InterPro" id="IPR003004">
    <property type="entry name" value="GspF/PilC"/>
</dbReference>
<evidence type="ECO:0000313" key="10">
    <source>
        <dbReference type="EMBL" id="RYB02780.1"/>
    </source>
</evidence>
<dbReference type="RefSeq" id="WP_129220779.1">
    <property type="nucleotide sequence ID" value="NZ_QYBC01000017.1"/>
</dbReference>
<name>A0A4Q2RAX2_9HYPH</name>
<feature type="transmembrane region" description="Helical" evidence="8">
    <location>
        <begin position="168"/>
        <end position="194"/>
    </location>
</feature>
<feature type="domain" description="Type II secretion system protein GspF" evidence="9">
    <location>
        <begin position="65"/>
        <end position="187"/>
    </location>
</feature>
<evidence type="ECO:0000259" key="9">
    <source>
        <dbReference type="Pfam" id="PF00482"/>
    </source>
</evidence>
<dbReference type="EMBL" id="QYBC01000017">
    <property type="protein sequence ID" value="RYB02780.1"/>
    <property type="molecule type" value="Genomic_DNA"/>
</dbReference>
<dbReference type="GO" id="GO:0015628">
    <property type="term" value="P:protein secretion by the type II secretion system"/>
    <property type="evidence" value="ECO:0007669"/>
    <property type="project" value="TreeGrafter"/>
</dbReference>
<evidence type="ECO:0000256" key="8">
    <source>
        <dbReference type="SAM" id="Phobius"/>
    </source>
</evidence>
<keyword evidence="4" id="KW-0997">Cell inner membrane</keyword>
<sequence>MPRFRYTAVGPDGRSLAGELEASDAAAAAADFGTRGIMLQSLDRLKEDGDGLLSSAPSPRAITRFLGELALMLRSGLPLDEALALSAQGQPARLGRIVLAVRREVLGGASFVQALERHPGVFTQDIVAMAKVADATGDLDGVFAAVAAQRERSHHLGEKVTGALRYPAFLIVSAVGVLVFFLVNVIPNFSGLFADSGSDPGALVRFVLALSDGLIANETNLEAGLAALFLAGFLAWRTASVRAALFAAFLRVPGIAGVWRLWRTARFLSNLSVLLGQGVPLTEALKVLQDAVGAEGRAMLATVGDAVRRGGRLHEALGTVTLLPPVAVRMVRIGEETGELSKVAGEAGNLYAVQLEKRLDGLAAVIGPTAILVIAGLIGGLMVTIMSALVSVNQAVL</sequence>
<feature type="transmembrane region" description="Helical" evidence="8">
    <location>
        <begin position="214"/>
        <end position="236"/>
    </location>
</feature>
<dbReference type="GO" id="GO:0005886">
    <property type="term" value="C:plasma membrane"/>
    <property type="evidence" value="ECO:0007669"/>
    <property type="project" value="UniProtKB-SubCell"/>
</dbReference>
<dbReference type="PANTHER" id="PTHR30012:SF7">
    <property type="entry name" value="PROTEIN TRANSPORT PROTEIN HOFC HOMOLOG"/>
    <property type="match status" value="1"/>
</dbReference>
<keyword evidence="6 8" id="KW-1133">Transmembrane helix</keyword>
<reference evidence="10 11" key="1">
    <citation type="submission" date="2018-09" db="EMBL/GenBank/DDBJ databases">
        <authorList>
            <person name="Grouzdev D.S."/>
            <person name="Krutkina M.S."/>
        </authorList>
    </citation>
    <scope>NUCLEOTIDE SEQUENCE [LARGE SCALE GENOMIC DNA]</scope>
    <source>
        <strain evidence="10 11">RmlP001</strain>
    </source>
</reference>
<comment type="similarity">
    <text evidence="2">Belongs to the GSP F family.</text>
</comment>
<evidence type="ECO:0000256" key="2">
    <source>
        <dbReference type="ARBA" id="ARBA00005745"/>
    </source>
</evidence>
<dbReference type="PANTHER" id="PTHR30012">
    <property type="entry name" value="GENERAL SECRETION PATHWAY PROTEIN"/>
    <property type="match status" value="1"/>
</dbReference>
<dbReference type="Gene3D" id="1.20.81.30">
    <property type="entry name" value="Type II secretion system (T2SS), domain F"/>
    <property type="match status" value="2"/>
</dbReference>
<protein>
    <submittedName>
        <fullName evidence="10">Type II secretion system F family protein</fullName>
    </submittedName>
</protein>
<reference evidence="10 11" key="2">
    <citation type="submission" date="2019-02" db="EMBL/GenBank/DDBJ databases">
        <title>'Lichenibacterium ramalinii' gen. nov. sp. nov., 'Lichenibacterium minor' gen. nov. sp. nov.</title>
        <authorList>
            <person name="Pankratov T."/>
        </authorList>
    </citation>
    <scope>NUCLEOTIDE SEQUENCE [LARGE SCALE GENOMIC DNA]</scope>
    <source>
        <strain evidence="10 11">RmlP001</strain>
    </source>
</reference>
<evidence type="ECO:0000256" key="6">
    <source>
        <dbReference type="ARBA" id="ARBA00022989"/>
    </source>
</evidence>
<gene>
    <name evidence="10" type="ORF">D3272_18895</name>
</gene>
<comment type="subcellular location">
    <subcellularLocation>
        <location evidence="1">Cell inner membrane</location>
        <topology evidence="1">Multi-pass membrane protein</topology>
    </subcellularLocation>
</comment>
<evidence type="ECO:0000256" key="7">
    <source>
        <dbReference type="ARBA" id="ARBA00023136"/>
    </source>
</evidence>
<dbReference type="Proteomes" id="UP000289411">
    <property type="component" value="Unassembled WGS sequence"/>
</dbReference>
<feature type="domain" description="Type II secretion system protein GspF" evidence="9">
    <location>
        <begin position="267"/>
        <end position="386"/>
    </location>
</feature>
<keyword evidence="3" id="KW-1003">Cell membrane</keyword>
<comment type="caution">
    <text evidence="10">The sequence shown here is derived from an EMBL/GenBank/DDBJ whole genome shotgun (WGS) entry which is preliminary data.</text>
</comment>
<dbReference type="AlphaFoldDB" id="A0A4Q2RAX2"/>
<feature type="transmembrane region" description="Helical" evidence="8">
    <location>
        <begin position="365"/>
        <end position="392"/>
    </location>
</feature>
<dbReference type="InterPro" id="IPR042094">
    <property type="entry name" value="T2SS_GspF_sf"/>
</dbReference>
<evidence type="ECO:0000256" key="3">
    <source>
        <dbReference type="ARBA" id="ARBA00022475"/>
    </source>
</evidence>
<evidence type="ECO:0000256" key="5">
    <source>
        <dbReference type="ARBA" id="ARBA00022692"/>
    </source>
</evidence>
<proteinExistence type="inferred from homology"/>
<feature type="transmembrane region" description="Helical" evidence="8">
    <location>
        <begin position="243"/>
        <end position="262"/>
    </location>
</feature>
<evidence type="ECO:0000256" key="1">
    <source>
        <dbReference type="ARBA" id="ARBA00004429"/>
    </source>
</evidence>
<dbReference type="InterPro" id="IPR018076">
    <property type="entry name" value="T2SS_GspF_dom"/>
</dbReference>
<organism evidence="10 11">
    <name type="scientific">Lichenibacterium ramalinae</name>
    <dbReference type="NCBI Taxonomy" id="2316527"/>
    <lineage>
        <taxon>Bacteria</taxon>
        <taxon>Pseudomonadati</taxon>
        <taxon>Pseudomonadota</taxon>
        <taxon>Alphaproteobacteria</taxon>
        <taxon>Hyphomicrobiales</taxon>
        <taxon>Lichenihabitantaceae</taxon>
        <taxon>Lichenibacterium</taxon>
    </lineage>
</organism>
<dbReference type="OrthoDB" id="9805682at2"/>
<keyword evidence="11" id="KW-1185">Reference proteome</keyword>
<accession>A0A4Q2RAX2</accession>
<evidence type="ECO:0000313" key="11">
    <source>
        <dbReference type="Proteomes" id="UP000289411"/>
    </source>
</evidence>
<dbReference type="PRINTS" id="PR00812">
    <property type="entry name" value="BCTERIALGSPF"/>
</dbReference>
<keyword evidence="5 8" id="KW-0812">Transmembrane</keyword>
<keyword evidence="7 8" id="KW-0472">Membrane</keyword>
<evidence type="ECO:0000256" key="4">
    <source>
        <dbReference type="ARBA" id="ARBA00022519"/>
    </source>
</evidence>
<dbReference type="Pfam" id="PF00482">
    <property type="entry name" value="T2SSF"/>
    <property type="match status" value="2"/>
</dbReference>